<dbReference type="InterPro" id="IPR003116">
    <property type="entry name" value="RBD_dom"/>
</dbReference>
<dbReference type="SUPFAM" id="SSF54236">
    <property type="entry name" value="Ubiquitin-like"/>
    <property type="match status" value="2"/>
</dbReference>
<dbReference type="GO" id="GO:0005634">
    <property type="term" value="C:nucleus"/>
    <property type="evidence" value="ECO:0007669"/>
    <property type="project" value="TreeGrafter"/>
</dbReference>
<dbReference type="PANTHER" id="PTHR46467">
    <property type="entry name" value="TETHER CONTAINING UBX DOMAIN FOR GLUT4"/>
    <property type="match status" value="1"/>
</dbReference>
<dbReference type="InterPro" id="IPR001012">
    <property type="entry name" value="UBX_dom"/>
</dbReference>
<feature type="domain" description="UBX" evidence="2">
    <location>
        <begin position="398"/>
        <end position="467"/>
    </location>
</feature>
<proteinExistence type="evidence at transcript level"/>
<gene>
    <name evidence="4" type="primary">ASPSCR1</name>
</gene>
<dbReference type="CDD" id="cd16105">
    <property type="entry name" value="Ubl_ASPSCR1_like"/>
    <property type="match status" value="1"/>
</dbReference>
<accession>T2M5G0</accession>
<dbReference type="PROSITE" id="PS50033">
    <property type="entry name" value="UBX"/>
    <property type="match status" value="1"/>
</dbReference>
<dbReference type="CDD" id="cd16118">
    <property type="entry name" value="UBX2_UBXN9"/>
    <property type="match status" value="1"/>
</dbReference>
<dbReference type="GO" id="GO:0012506">
    <property type="term" value="C:vesicle membrane"/>
    <property type="evidence" value="ECO:0007669"/>
    <property type="project" value="TreeGrafter"/>
</dbReference>
<dbReference type="OMA" id="APKYDWG"/>
<sequence>MSNKYVEVLCPNGKRVKVKTQPQMTALQILQDVCEKEKEYDENEHELKHQNKLISLSSLVRFLNFANNAKLEMVKSLNPRKGLDGAIIIALQLEDGTRHQYSFSTNQSLLDVLKQTEQTSGLVLTKPEAVCIYMQHEYKGLSLLAGTTLKSMGILQGRAVIRLLFRDDAVLESESAHVVEPNSKKVKRCDSATGLSSGSSTVSATVLSAALSTSSSEVPSLITNESYSDLETSNLILPKSPQYKIFPDEVESSSPVLSECTYDSHFSSTFIDKTKTEFSNFKFPDSSDKDLDVIDPDQIRDEVLMSMPCDREAVVFSMSTFNKENSSEESSSMEDETRGNLQAEPDENFFKLTIDDLRSRLTDIKAELAAKDEAMLMTKAMREKKEMEKISSIGKIAIRFQFPDKIVVQAFFRPLETVQVLKEFLDSYVSEDILKYEMFTTPPRIFLKDMNATLYQAKLFPSSIIHISTTSTYHSYLKSIYLEKMHSWAEADDLVSSIRKRSNPESELDKHKEFKTLHSSNVSTLPRSSTSSLPKKESSQGKPKWFKTGK</sequence>
<dbReference type="Gene3D" id="3.10.20.90">
    <property type="entry name" value="Phosphatidylinositol 3-kinase Catalytic Subunit, Chain A, domain 1"/>
    <property type="match status" value="2"/>
</dbReference>
<dbReference type="InterPro" id="IPR021569">
    <property type="entry name" value="TUG-UBL1"/>
</dbReference>
<organism evidence="4">
    <name type="scientific">Hydra vulgaris</name>
    <name type="common">Hydra</name>
    <name type="synonym">Hydra attenuata</name>
    <dbReference type="NCBI Taxonomy" id="6087"/>
    <lineage>
        <taxon>Eukaryota</taxon>
        <taxon>Metazoa</taxon>
        <taxon>Cnidaria</taxon>
        <taxon>Hydrozoa</taxon>
        <taxon>Hydroidolina</taxon>
        <taxon>Anthoathecata</taxon>
        <taxon>Aplanulata</taxon>
        <taxon>Hydridae</taxon>
        <taxon>Hydra</taxon>
    </lineage>
</organism>
<dbReference type="PANTHER" id="PTHR46467:SF1">
    <property type="entry name" value="TETHER CONTAINING UBX DOMAIN FOR GLUT4"/>
    <property type="match status" value="1"/>
</dbReference>
<evidence type="ECO:0000256" key="1">
    <source>
        <dbReference type="SAM" id="MobiDB-lite"/>
    </source>
</evidence>
<dbReference type="GO" id="GO:0006886">
    <property type="term" value="P:intracellular protein transport"/>
    <property type="evidence" value="ECO:0007669"/>
    <property type="project" value="TreeGrafter"/>
</dbReference>
<dbReference type="GO" id="GO:0005737">
    <property type="term" value="C:cytoplasm"/>
    <property type="evidence" value="ECO:0007669"/>
    <property type="project" value="TreeGrafter"/>
</dbReference>
<dbReference type="InterPro" id="IPR059238">
    <property type="entry name" value="UBX1_UBXN9"/>
</dbReference>
<feature type="domain" description="RBD" evidence="3">
    <location>
        <begin position="4"/>
        <end position="74"/>
    </location>
</feature>
<dbReference type="GO" id="GO:0007165">
    <property type="term" value="P:signal transduction"/>
    <property type="evidence" value="ECO:0007669"/>
    <property type="project" value="InterPro"/>
</dbReference>
<evidence type="ECO:0000259" key="2">
    <source>
        <dbReference type="PROSITE" id="PS50033"/>
    </source>
</evidence>
<protein>
    <submittedName>
        <fullName evidence="4">Tether containing UBX domain for GLUT4</fullName>
    </submittedName>
</protein>
<dbReference type="PROSITE" id="PS50898">
    <property type="entry name" value="RBD"/>
    <property type="match status" value="1"/>
</dbReference>
<reference evidence="4" key="1">
    <citation type="journal article" date="2013" name="Genome Biol. Evol.">
        <title>Punctuated emergences of genetic and phenotypic innovations in eumetazoan, bilaterian, euteleostome, and hominidae ancestors.</title>
        <authorList>
            <person name="Wenger Y."/>
            <person name="Galliot B."/>
        </authorList>
    </citation>
    <scope>NUCLEOTIDE SEQUENCE</scope>
    <source>
        <tissue evidence="4">Whole animals</tissue>
    </source>
</reference>
<dbReference type="Pfam" id="PF11470">
    <property type="entry name" value="TUG-UBL1"/>
    <property type="match status" value="1"/>
</dbReference>
<name>T2M5G0_HYDVU</name>
<feature type="compositionally biased region" description="Basic and acidic residues" evidence="1">
    <location>
        <begin position="502"/>
        <end position="516"/>
    </location>
</feature>
<dbReference type="KEGG" id="hmg:100198168"/>
<dbReference type="OrthoDB" id="440781at2759"/>
<dbReference type="EMBL" id="HAAD01001301">
    <property type="protein sequence ID" value="CDG67533.1"/>
    <property type="molecule type" value="mRNA"/>
</dbReference>
<evidence type="ECO:0000259" key="3">
    <source>
        <dbReference type="PROSITE" id="PS50898"/>
    </source>
</evidence>
<dbReference type="InterPro" id="IPR029071">
    <property type="entry name" value="Ubiquitin-like_domsf"/>
</dbReference>
<dbReference type="CDD" id="cd17075">
    <property type="entry name" value="UBX1_UBXN9"/>
    <property type="match status" value="1"/>
</dbReference>
<dbReference type="GO" id="GO:0042593">
    <property type="term" value="P:glucose homeostasis"/>
    <property type="evidence" value="ECO:0007669"/>
    <property type="project" value="TreeGrafter"/>
</dbReference>
<dbReference type="AlphaFoldDB" id="T2M5G0"/>
<evidence type="ECO:0000313" key="4">
    <source>
        <dbReference type="EMBL" id="CDG67533.1"/>
    </source>
</evidence>
<feature type="region of interest" description="Disordered" evidence="1">
    <location>
        <begin position="502"/>
        <end position="550"/>
    </location>
</feature>
<feature type="compositionally biased region" description="Low complexity" evidence="1">
    <location>
        <begin position="519"/>
        <end position="533"/>
    </location>
</feature>